<accession>A0A103XU96</accession>
<evidence type="ECO:0000259" key="2">
    <source>
        <dbReference type="Pfam" id="PF13639"/>
    </source>
</evidence>
<dbReference type="Gramene" id="KVH96958">
    <property type="protein sequence ID" value="KVH96958"/>
    <property type="gene ID" value="Ccrd_000948"/>
</dbReference>
<feature type="transmembrane region" description="Helical" evidence="1">
    <location>
        <begin position="281"/>
        <end position="300"/>
    </location>
</feature>
<keyword evidence="1" id="KW-0472">Membrane</keyword>
<feature type="domain" description="RING-type" evidence="2">
    <location>
        <begin position="30"/>
        <end position="59"/>
    </location>
</feature>
<dbReference type="SUPFAM" id="SSF57850">
    <property type="entry name" value="RING/U-box"/>
    <property type="match status" value="1"/>
</dbReference>
<dbReference type="Pfam" id="PF13639">
    <property type="entry name" value="zf-RING_2"/>
    <property type="match status" value="1"/>
</dbReference>
<keyword evidence="4" id="KW-1185">Reference proteome</keyword>
<evidence type="ECO:0000313" key="4">
    <source>
        <dbReference type="Proteomes" id="UP000243975"/>
    </source>
</evidence>
<name>A0A103XU96_CYNCS</name>
<comment type="caution">
    <text evidence="3">The sequence shown here is derived from an EMBL/GenBank/DDBJ whole genome shotgun (WGS) entry which is preliminary data.</text>
</comment>
<sequence>MGRNEVDCITMNPDAAQVADPFHIVEEADDSTHCNERCGHGYHVECLEAWLKEHTNCPLRIARVSGYIVSLFKSLLLKYSSSRFVEFLAEDPPGLLSWPSEWSFNQPLIAANSVISKRVRQISQIRQITPTWTFTAGKNAAAADFYSGDTFNTLAFAPTPDPVTVASPPAVVFLLRRDSGFSFLKAPFSAATRTKLSCKLRPDPTLLICHTGLLRPTWTPPRFGLLGHFLDLDSPAELLLEQGALLTFRLLAGDRGLLPLFPADLLRENGHKFIFSSAIPVPPFLSFFFFSFSLLTEFFLNISFHRLGATNVVSESEMGPEFRSATVVMVGGLMVVSELRGEENTAGEQFIGRMKEGFRARGISDHPELEFRRIRGAASSSTATGGENCGIFHFTERNLEMAIVFREVRMDMM</sequence>
<dbReference type="EMBL" id="LEKV01003968">
    <property type="protein sequence ID" value="KVH96958.1"/>
    <property type="molecule type" value="Genomic_DNA"/>
</dbReference>
<evidence type="ECO:0000256" key="1">
    <source>
        <dbReference type="SAM" id="Phobius"/>
    </source>
</evidence>
<keyword evidence="1" id="KW-1133">Transmembrane helix</keyword>
<dbReference type="InterPro" id="IPR001841">
    <property type="entry name" value="Znf_RING"/>
</dbReference>
<reference evidence="3 4" key="1">
    <citation type="journal article" date="2016" name="Sci. Rep.">
        <title>The genome sequence of the outbreeding globe artichoke constructed de novo incorporating a phase-aware low-pass sequencing strategy of F1 progeny.</title>
        <authorList>
            <person name="Scaglione D."/>
            <person name="Reyes-Chin-Wo S."/>
            <person name="Acquadro A."/>
            <person name="Froenicke L."/>
            <person name="Portis E."/>
            <person name="Beitel C."/>
            <person name="Tirone M."/>
            <person name="Mauro R."/>
            <person name="Lo Monaco A."/>
            <person name="Mauromicale G."/>
            <person name="Faccioli P."/>
            <person name="Cattivelli L."/>
            <person name="Rieseberg L."/>
            <person name="Michelmore R."/>
            <person name="Lanteri S."/>
        </authorList>
    </citation>
    <scope>NUCLEOTIDE SEQUENCE [LARGE SCALE GENOMIC DNA]</scope>
    <source>
        <strain evidence="3">2C</strain>
    </source>
</reference>
<keyword evidence="1" id="KW-0812">Transmembrane</keyword>
<dbReference type="Proteomes" id="UP000243975">
    <property type="component" value="Unassembled WGS sequence"/>
</dbReference>
<gene>
    <name evidence="3" type="ORF">Ccrd_000948</name>
</gene>
<feature type="non-terminal residue" evidence="3">
    <location>
        <position position="413"/>
    </location>
</feature>
<protein>
    <submittedName>
        <fullName evidence="3">Zinc finger, RING/FYVE/PHD-type</fullName>
    </submittedName>
</protein>
<organism evidence="3 4">
    <name type="scientific">Cynara cardunculus var. scolymus</name>
    <name type="common">Globe artichoke</name>
    <name type="synonym">Cynara scolymus</name>
    <dbReference type="NCBI Taxonomy" id="59895"/>
    <lineage>
        <taxon>Eukaryota</taxon>
        <taxon>Viridiplantae</taxon>
        <taxon>Streptophyta</taxon>
        <taxon>Embryophyta</taxon>
        <taxon>Tracheophyta</taxon>
        <taxon>Spermatophyta</taxon>
        <taxon>Magnoliopsida</taxon>
        <taxon>eudicotyledons</taxon>
        <taxon>Gunneridae</taxon>
        <taxon>Pentapetalae</taxon>
        <taxon>asterids</taxon>
        <taxon>campanulids</taxon>
        <taxon>Asterales</taxon>
        <taxon>Asteraceae</taxon>
        <taxon>Carduoideae</taxon>
        <taxon>Cardueae</taxon>
        <taxon>Carduinae</taxon>
        <taxon>Cynara</taxon>
    </lineage>
</organism>
<dbReference type="Gene3D" id="3.30.40.10">
    <property type="entry name" value="Zinc/RING finger domain, C3HC4 (zinc finger)"/>
    <property type="match status" value="1"/>
</dbReference>
<evidence type="ECO:0000313" key="3">
    <source>
        <dbReference type="EMBL" id="KVH96958.1"/>
    </source>
</evidence>
<dbReference type="InterPro" id="IPR013083">
    <property type="entry name" value="Znf_RING/FYVE/PHD"/>
</dbReference>
<proteinExistence type="predicted"/>
<dbReference type="AlphaFoldDB" id="A0A103XU96"/>